<dbReference type="GO" id="GO:0005658">
    <property type="term" value="C:alpha DNA polymerase:primase complex"/>
    <property type="evidence" value="ECO:0007669"/>
    <property type="project" value="TreeGrafter"/>
</dbReference>
<comment type="caution">
    <text evidence="9">The sequence shown here is derived from an EMBL/GenBank/DDBJ whole genome shotgun (WGS) entry which is preliminary data.</text>
</comment>
<evidence type="ECO:0000256" key="1">
    <source>
        <dbReference type="ARBA" id="ARBA00001966"/>
    </source>
</evidence>
<accession>A0AA38IGW5</accession>
<name>A0AA38IGW5_9CUCU</name>
<dbReference type="EMBL" id="JALNTZ010000004">
    <property type="protein sequence ID" value="KAJ3653921.1"/>
    <property type="molecule type" value="Genomic_DNA"/>
</dbReference>
<keyword evidence="7" id="KW-0411">Iron-sulfur</keyword>
<dbReference type="PANTHER" id="PTHR10537:SF3">
    <property type="entry name" value="DNA PRIMASE LARGE SUBUNIT"/>
    <property type="match status" value="1"/>
</dbReference>
<keyword evidence="6" id="KW-0408">Iron</keyword>
<dbReference type="Proteomes" id="UP001168821">
    <property type="component" value="Unassembled WGS sequence"/>
</dbReference>
<evidence type="ECO:0000313" key="9">
    <source>
        <dbReference type="EMBL" id="KAJ3653921.1"/>
    </source>
</evidence>
<keyword evidence="2" id="KW-0004">4Fe-4S</keyword>
<keyword evidence="10" id="KW-1185">Reference proteome</keyword>
<keyword evidence="5" id="KW-0479">Metal-binding</keyword>
<dbReference type="PANTHER" id="PTHR10537">
    <property type="entry name" value="DNA PRIMASE LARGE SUBUNIT"/>
    <property type="match status" value="1"/>
</dbReference>
<sequence>MDFTANRRRLNQPIINDSLSELYRHDLNMYVDPPSQSISLSEFSRHSPPTCPAISNNRTSVLERPQIRTGMVSTPKFSEKSAESIRSFPSCIVCRDTPISDEEKMELREELTQSTSGIFVLDTTAFYKVLGYAYVPSYELVVPILSKFRADSSAALTFYNRRLPLFDDDRINPLLTNLHRVHTGNNYVVRENTDSVDPANLDAYSKKHFPLCMRHMHDVLRAEHHHKHQARLTYGLFLKGIGLLYEDAVRFWRDEFTKKMDSGKFEKSYLYNIKHQNWDPNFIKQKLVEGGISYENANEIKELASGGHCQVACGKYFEYSQVEGSSEWD</sequence>
<keyword evidence="4" id="KW-0235">DNA replication</keyword>
<proteinExistence type="predicted"/>
<dbReference type="AlphaFoldDB" id="A0AA38IGW5"/>
<evidence type="ECO:0000256" key="2">
    <source>
        <dbReference type="ARBA" id="ARBA00022485"/>
    </source>
</evidence>
<evidence type="ECO:0000259" key="8">
    <source>
        <dbReference type="Pfam" id="PF04104"/>
    </source>
</evidence>
<dbReference type="GO" id="GO:0006269">
    <property type="term" value="P:DNA replication, synthesis of primer"/>
    <property type="evidence" value="ECO:0007669"/>
    <property type="project" value="UniProtKB-KW"/>
</dbReference>
<dbReference type="GO" id="GO:0046872">
    <property type="term" value="F:metal ion binding"/>
    <property type="evidence" value="ECO:0007669"/>
    <property type="project" value="UniProtKB-KW"/>
</dbReference>
<feature type="domain" description="DNA primase large subunit C-terminal" evidence="8">
    <location>
        <begin position="204"/>
        <end position="276"/>
    </location>
</feature>
<reference evidence="9" key="1">
    <citation type="journal article" date="2023" name="G3 (Bethesda)">
        <title>Whole genome assemblies of Zophobas morio and Tenebrio molitor.</title>
        <authorList>
            <person name="Kaur S."/>
            <person name="Stinson S.A."/>
            <person name="diCenzo G.C."/>
        </authorList>
    </citation>
    <scope>NUCLEOTIDE SEQUENCE</scope>
    <source>
        <strain evidence="9">QUZm001</strain>
    </source>
</reference>
<protein>
    <recommendedName>
        <fullName evidence="8">DNA primase large subunit C-terminal domain-containing protein</fullName>
    </recommendedName>
</protein>
<gene>
    <name evidence="9" type="ORF">Zmor_013146</name>
</gene>
<keyword evidence="3" id="KW-0639">Primosome</keyword>
<evidence type="ECO:0000256" key="3">
    <source>
        <dbReference type="ARBA" id="ARBA00022515"/>
    </source>
</evidence>
<organism evidence="9 10">
    <name type="scientific">Zophobas morio</name>
    <dbReference type="NCBI Taxonomy" id="2755281"/>
    <lineage>
        <taxon>Eukaryota</taxon>
        <taxon>Metazoa</taxon>
        <taxon>Ecdysozoa</taxon>
        <taxon>Arthropoda</taxon>
        <taxon>Hexapoda</taxon>
        <taxon>Insecta</taxon>
        <taxon>Pterygota</taxon>
        <taxon>Neoptera</taxon>
        <taxon>Endopterygota</taxon>
        <taxon>Coleoptera</taxon>
        <taxon>Polyphaga</taxon>
        <taxon>Cucujiformia</taxon>
        <taxon>Tenebrionidae</taxon>
        <taxon>Zophobas</taxon>
    </lineage>
</organism>
<dbReference type="InterPro" id="IPR007238">
    <property type="entry name" value="DNA_primase_lsu_euk/arc"/>
</dbReference>
<dbReference type="Pfam" id="PF04104">
    <property type="entry name" value="DNA_primase_lrg"/>
    <property type="match status" value="1"/>
</dbReference>
<dbReference type="InterPro" id="IPR058560">
    <property type="entry name" value="DNA_primase_C"/>
</dbReference>
<evidence type="ECO:0000313" key="10">
    <source>
        <dbReference type="Proteomes" id="UP001168821"/>
    </source>
</evidence>
<dbReference type="Gene3D" id="1.20.930.80">
    <property type="match status" value="1"/>
</dbReference>
<dbReference type="GO" id="GO:0006270">
    <property type="term" value="P:DNA replication initiation"/>
    <property type="evidence" value="ECO:0007669"/>
    <property type="project" value="TreeGrafter"/>
</dbReference>
<evidence type="ECO:0000256" key="7">
    <source>
        <dbReference type="ARBA" id="ARBA00023014"/>
    </source>
</evidence>
<evidence type="ECO:0000256" key="5">
    <source>
        <dbReference type="ARBA" id="ARBA00022723"/>
    </source>
</evidence>
<evidence type="ECO:0000256" key="4">
    <source>
        <dbReference type="ARBA" id="ARBA00022705"/>
    </source>
</evidence>
<evidence type="ECO:0000256" key="6">
    <source>
        <dbReference type="ARBA" id="ARBA00023004"/>
    </source>
</evidence>
<comment type="cofactor">
    <cofactor evidence="1">
        <name>[4Fe-4S] cluster</name>
        <dbReference type="ChEBI" id="CHEBI:49883"/>
    </cofactor>
</comment>
<dbReference type="GO" id="GO:0051539">
    <property type="term" value="F:4 iron, 4 sulfur cluster binding"/>
    <property type="evidence" value="ECO:0007669"/>
    <property type="project" value="UniProtKB-KW"/>
</dbReference>